<keyword evidence="2" id="KW-0479">Metal-binding</keyword>
<dbReference type="InterPro" id="IPR051536">
    <property type="entry name" value="UDG_Type-4/5"/>
</dbReference>
<feature type="domain" description="Uracil-DNA glycosylase-like" evidence="10">
    <location>
        <begin position="37"/>
        <end position="203"/>
    </location>
</feature>
<keyword evidence="5" id="KW-0408">Iron</keyword>
<keyword evidence="7" id="KW-0234">DNA repair</keyword>
<dbReference type="AlphaFoldDB" id="A0A3B0R298"/>
<accession>A0A3B0R298</accession>
<dbReference type="InterPro" id="IPR036895">
    <property type="entry name" value="Uracil-DNA_glycosylase-like_sf"/>
</dbReference>
<dbReference type="CDD" id="cd10031">
    <property type="entry name" value="UDG-F5_TTUDGB_like"/>
    <property type="match status" value="1"/>
</dbReference>
<dbReference type="Gene3D" id="3.40.470.10">
    <property type="entry name" value="Uracil-DNA glycosylase-like domain"/>
    <property type="match status" value="1"/>
</dbReference>
<gene>
    <name evidence="11" type="ORF">MNBD_ALPHA08-541</name>
</gene>
<dbReference type="GO" id="GO:0004844">
    <property type="term" value="F:uracil DNA N-glycosylase activity"/>
    <property type="evidence" value="ECO:0007669"/>
    <property type="project" value="InterPro"/>
</dbReference>
<proteinExistence type="inferred from homology"/>
<organism evidence="11">
    <name type="scientific">hydrothermal vent metagenome</name>
    <dbReference type="NCBI Taxonomy" id="652676"/>
    <lineage>
        <taxon>unclassified sequences</taxon>
        <taxon>metagenomes</taxon>
        <taxon>ecological metagenomes</taxon>
    </lineage>
</organism>
<evidence type="ECO:0000256" key="9">
    <source>
        <dbReference type="ARBA" id="ARBA00023887"/>
    </source>
</evidence>
<dbReference type="PANTHER" id="PTHR33693">
    <property type="entry name" value="TYPE-5 URACIL-DNA GLYCOSYLASE"/>
    <property type="match status" value="1"/>
</dbReference>
<evidence type="ECO:0000256" key="8">
    <source>
        <dbReference type="ARBA" id="ARBA00023779"/>
    </source>
</evidence>
<dbReference type="SMART" id="SM00987">
    <property type="entry name" value="UreE_C"/>
    <property type="match status" value="1"/>
</dbReference>
<dbReference type="InterPro" id="IPR005122">
    <property type="entry name" value="Uracil-DNA_glycosylase-like"/>
</dbReference>
<dbReference type="PANTHER" id="PTHR33693:SF3">
    <property type="entry name" value="TYPE-5 URACIL-DNA GLYCOSYLASE"/>
    <property type="match status" value="1"/>
</dbReference>
<dbReference type="GO" id="GO:0046872">
    <property type="term" value="F:metal ion binding"/>
    <property type="evidence" value="ECO:0007669"/>
    <property type="project" value="UniProtKB-KW"/>
</dbReference>
<evidence type="ECO:0000256" key="4">
    <source>
        <dbReference type="ARBA" id="ARBA00022801"/>
    </source>
</evidence>
<keyword evidence="4 11" id="KW-0378">Hydrolase</keyword>
<sequence>MSEPVNPHHDCNLCPRLHDFIAEQRIKYPDWHNGPVDPFGDNNARFMIAGLAPGLRGANQSGRPFTGDFAGDLLYDTIDKFGFSTGKFAARPDDGLKLKDCLIVNAVRCVPPQNKPTTAEIKTCNTFFQRQMAIMPNLQVILALGKIAHDAILINFGLVRGHYKFAHGAVHRLEQVTLIDSYHCSRYNTNTKRLTTEMFEDVFEIVRDTLTAPA</sequence>
<dbReference type="EMBL" id="UOEC01000010">
    <property type="protein sequence ID" value="VAV86622.1"/>
    <property type="molecule type" value="Genomic_DNA"/>
</dbReference>
<evidence type="ECO:0000256" key="2">
    <source>
        <dbReference type="ARBA" id="ARBA00022723"/>
    </source>
</evidence>
<evidence type="ECO:0000256" key="3">
    <source>
        <dbReference type="ARBA" id="ARBA00022763"/>
    </source>
</evidence>
<evidence type="ECO:0000259" key="10">
    <source>
        <dbReference type="SMART" id="SM00986"/>
    </source>
</evidence>
<reference evidence="11" key="1">
    <citation type="submission" date="2018-06" db="EMBL/GenBank/DDBJ databases">
        <authorList>
            <person name="Zhirakovskaya E."/>
        </authorList>
    </citation>
    <scope>NUCLEOTIDE SEQUENCE</scope>
</reference>
<comment type="similarity">
    <text evidence="8">Belongs to the uracil-DNA glycosylase (UDG) superfamily. Type 5 (UDGb) family.</text>
</comment>
<evidence type="ECO:0000256" key="7">
    <source>
        <dbReference type="ARBA" id="ARBA00023204"/>
    </source>
</evidence>
<dbReference type="SMART" id="SM00986">
    <property type="entry name" value="UDG"/>
    <property type="match status" value="1"/>
</dbReference>
<dbReference type="GO" id="GO:0006284">
    <property type="term" value="P:base-excision repair"/>
    <property type="evidence" value="ECO:0007669"/>
    <property type="project" value="InterPro"/>
</dbReference>
<dbReference type="GO" id="GO:0033958">
    <property type="term" value="F:DNA-deoxyinosine glycosylase activity"/>
    <property type="evidence" value="ECO:0007669"/>
    <property type="project" value="InterPro"/>
</dbReference>
<dbReference type="Pfam" id="PF03167">
    <property type="entry name" value="UDG"/>
    <property type="match status" value="1"/>
</dbReference>
<name>A0A3B0R298_9ZZZZ</name>
<evidence type="ECO:0000313" key="11">
    <source>
        <dbReference type="EMBL" id="VAV86622.1"/>
    </source>
</evidence>
<keyword evidence="11" id="KW-0326">Glycosidase</keyword>
<keyword evidence="3" id="KW-0227">DNA damage</keyword>
<dbReference type="SUPFAM" id="SSF52141">
    <property type="entry name" value="Uracil-DNA glycosylase-like"/>
    <property type="match status" value="1"/>
</dbReference>
<evidence type="ECO:0000256" key="5">
    <source>
        <dbReference type="ARBA" id="ARBA00023004"/>
    </source>
</evidence>
<evidence type="ECO:0000256" key="1">
    <source>
        <dbReference type="ARBA" id="ARBA00022485"/>
    </source>
</evidence>
<dbReference type="InterPro" id="IPR044147">
    <property type="entry name" value="UdgB-like"/>
</dbReference>
<evidence type="ECO:0000256" key="6">
    <source>
        <dbReference type="ARBA" id="ARBA00023014"/>
    </source>
</evidence>
<protein>
    <recommendedName>
        <fullName evidence="9">Type-5 uracil-DNA glycosylase</fullName>
    </recommendedName>
</protein>
<keyword evidence="6" id="KW-0411">Iron-sulfur</keyword>
<dbReference type="GO" id="GO:0051539">
    <property type="term" value="F:4 iron, 4 sulfur cluster binding"/>
    <property type="evidence" value="ECO:0007669"/>
    <property type="project" value="UniProtKB-KW"/>
</dbReference>
<keyword evidence="1" id="KW-0004">4Fe-4S</keyword>